<proteinExistence type="predicted"/>
<accession>A0A8S9SGQ1</accession>
<protein>
    <submittedName>
        <fullName evidence="2">Uncharacterized protein</fullName>
    </submittedName>
</protein>
<organism evidence="2 3">
    <name type="scientific">Brassica cretica</name>
    <name type="common">Mustard</name>
    <dbReference type="NCBI Taxonomy" id="69181"/>
    <lineage>
        <taxon>Eukaryota</taxon>
        <taxon>Viridiplantae</taxon>
        <taxon>Streptophyta</taxon>
        <taxon>Embryophyta</taxon>
        <taxon>Tracheophyta</taxon>
        <taxon>Spermatophyta</taxon>
        <taxon>Magnoliopsida</taxon>
        <taxon>eudicotyledons</taxon>
        <taxon>Gunneridae</taxon>
        <taxon>Pentapetalae</taxon>
        <taxon>rosids</taxon>
        <taxon>malvids</taxon>
        <taxon>Brassicales</taxon>
        <taxon>Brassicaceae</taxon>
        <taxon>Brassiceae</taxon>
        <taxon>Brassica</taxon>
    </lineage>
</organism>
<reference evidence="2" key="1">
    <citation type="submission" date="2019-12" db="EMBL/GenBank/DDBJ databases">
        <title>Genome sequencing and annotation of Brassica cretica.</title>
        <authorList>
            <person name="Studholme D.J."/>
            <person name="Sarris P."/>
        </authorList>
    </citation>
    <scope>NUCLEOTIDE SEQUENCE</scope>
    <source>
        <strain evidence="2">PFS-109/04</strain>
        <tissue evidence="2">Leaf</tissue>
    </source>
</reference>
<evidence type="ECO:0000313" key="3">
    <source>
        <dbReference type="Proteomes" id="UP000712600"/>
    </source>
</evidence>
<sequence>MKRKEVVDEPSRITPEISKAERRSRQGEIERRGAVEESKSDERSTDGDAEESHRSKHMRSRRGKPERQGVVEERERDETPFDSFSRKKEKNAQRARVPLDSALHDP</sequence>
<feature type="region of interest" description="Disordered" evidence="1">
    <location>
        <begin position="1"/>
        <end position="106"/>
    </location>
</feature>
<feature type="compositionally biased region" description="Basic and acidic residues" evidence="1">
    <location>
        <begin position="1"/>
        <end position="11"/>
    </location>
</feature>
<feature type="compositionally biased region" description="Basic and acidic residues" evidence="1">
    <location>
        <begin position="18"/>
        <end position="53"/>
    </location>
</feature>
<name>A0A8S9SGQ1_BRACR</name>
<gene>
    <name evidence="2" type="ORF">F2Q69_00039075</name>
</gene>
<evidence type="ECO:0000313" key="2">
    <source>
        <dbReference type="EMBL" id="KAF3599280.1"/>
    </source>
</evidence>
<feature type="compositionally biased region" description="Basic and acidic residues" evidence="1">
    <location>
        <begin position="63"/>
        <end position="92"/>
    </location>
</feature>
<dbReference type="Proteomes" id="UP000712600">
    <property type="component" value="Unassembled WGS sequence"/>
</dbReference>
<evidence type="ECO:0000256" key="1">
    <source>
        <dbReference type="SAM" id="MobiDB-lite"/>
    </source>
</evidence>
<comment type="caution">
    <text evidence="2">The sequence shown here is derived from an EMBL/GenBank/DDBJ whole genome shotgun (WGS) entry which is preliminary data.</text>
</comment>
<dbReference type="AlphaFoldDB" id="A0A8S9SGQ1"/>
<dbReference type="EMBL" id="QGKX02000004">
    <property type="protein sequence ID" value="KAF3599280.1"/>
    <property type="molecule type" value="Genomic_DNA"/>
</dbReference>